<reference evidence="1" key="1">
    <citation type="submission" date="2021-02" db="EMBL/GenBank/DDBJ databases">
        <authorList>
            <person name="Nowell W R."/>
        </authorList>
    </citation>
    <scope>NUCLEOTIDE SEQUENCE</scope>
</reference>
<proteinExistence type="predicted"/>
<protein>
    <submittedName>
        <fullName evidence="1">Uncharacterized protein</fullName>
    </submittedName>
</protein>
<evidence type="ECO:0000313" key="3">
    <source>
        <dbReference type="Proteomes" id="UP000663844"/>
    </source>
</evidence>
<name>A0A818REI0_9BILA</name>
<accession>A0A818REI0</accession>
<comment type="caution">
    <text evidence="1">The sequence shown here is derived from an EMBL/GenBank/DDBJ whole genome shotgun (WGS) entry which is preliminary data.</text>
</comment>
<organism evidence="1 3">
    <name type="scientific">Adineta steineri</name>
    <dbReference type="NCBI Taxonomy" id="433720"/>
    <lineage>
        <taxon>Eukaryota</taxon>
        <taxon>Metazoa</taxon>
        <taxon>Spiralia</taxon>
        <taxon>Gnathifera</taxon>
        <taxon>Rotifera</taxon>
        <taxon>Eurotatoria</taxon>
        <taxon>Bdelloidea</taxon>
        <taxon>Adinetida</taxon>
        <taxon>Adinetidae</taxon>
        <taxon>Adineta</taxon>
    </lineage>
</organism>
<dbReference type="Proteomes" id="UP000663844">
    <property type="component" value="Unassembled WGS sequence"/>
</dbReference>
<evidence type="ECO:0000313" key="2">
    <source>
        <dbReference type="EMBL" id="CAF3961796.1"/>
    </source>
</evidence>
<evidence type="ECO:0000313" key="1">
    <source>
        <dbReference type="EMBL" id="CAF3656236.1"/>
    </source>
</evidence>
<dbReference type="Proteomes" id="UP000663868">
    <property type="component" value="Unassembled WGS sequence"/>
</dbReference>
<sequence>MTQTSQQLQIIAQPKALYRERYGTEQNKIGNRVQRYIRAEDNQLNLEYPTIEIPREWRDVTVPLYICVTSVTVPNDMESIVCVHPYPLDTDDSNVKKNSDNNALYFPITNNDYINGRKSFLITRKKLVQSALKLYGPLRIVDSGQSHILGMIKKSRGKHLIETYKLWKSQLVFSRAERDGNGVFNILTNSSVSSQVMSEEINQQPYTVAPVVTPINNDEKWGRCAPKKGDWTGGDEVLMVLPKLNQRKRLYIYFDYEELNQKTNIQYELIDMKTIAFQTPACLMDPNGQDRTVSIVAEQDEKVIAKFNFLYLSQINSLICLSVKQRGRQTIIFCEFESGYVDGSSAMNVIHNKGFIEKGSLWVAQTFDRLHTLKRQYSTTKPLGIGYEMFMS</sequence>
<gene>
    <name evidence="2" type="ORF">KXQ929_LOCUS26240</name>
    <name evidence="1" type="ORF">OXD698_LOCUS9313</name>
</gene>
<dbReference type="AlphaFoldDB" id="A0A818REI0"/>
<dbReference type="EMBL" id="CAJOAZ010000467">
    <property type="protein sequence ID" value="CAF3656236.1"/>
    <property type="molecule type" value="Genomic_DNA"/>
</dbReference>
<dbReference type="EMBL" id="CAJOBB010002358">
    <property type="protein sequence ID" value="CAF3961796.1"/>
    <property type="molecule type" value="Genomic_DNA"/>
</dbReference>